<protein>
    <submittedName>
        <fullName evidence="9">Biotin and thiamin synthesis associated protein</fullName>
    </submittedName>
</protein>
<evidence type="ECO:0000256" key="4">
    <source>
        <dbReference type="ARBA" id="ARBA00022723"/>
    </source>
</evidence>
<dbReference type="InterPro" id="IPR010722">
    <property type="entry name" value="BATS_dom"/>
</dbReference>
<proteinExistence type="predicted"/>
<dbReference type="STRING" id="555088.DealDRAFT_1764"/>
<dbReference type="eggNOG" id="COG0502">
    <property type="taxonomic scope" value="Bacteria"/>
</dbReference>
<evidence type="ECO:0000256" key="3">
    <source>
        <dbReference type="ARBA" id="ARBA00022691"/>
    </source>
</evidence>
<keyword evidence="3" id="KW-0949">S-adenosyl-L-methionine</keyword>
<comment type="caution">
    <text evidence="9">The sequence shown here is derived from an EMBL/GenBank/DDBJ whole genome shotgun (WGS) entry which is preliminary data.</text>
</comment>
<dbReference type="GO" id="GO:0003824">
    <property type="term" value="F:catalytic activity"/>
    <property type="evidence" value="ECO:0007669"/>
    <property type="project" value="InterPro"/>
</dbReference>
<name>C0GH05_DETAL</name>
<dbReference type="GO" id="GO:0044272">
    <property type="term" value="P:sulfur compound biosynthetic process"/>
    <property type="evidence" value="ECO:0007669"/>
    <property type="project" value="UniProtKB-ARBA"/>
</dbReference>
<dbReference type="InterPro" id="IPR007197">
    <property type="entry name" value="rSAM"/>
</dbReference>
<evidence type="ECO:0000259" key="8">
    <source>
        <dbReference type="PROSITE" id="PS51918"/>
    </source>
</evidence>
<dbReference type="PROSITE" id="PS51918">
    <property type="entry name" value="RADICAL_SAM"/>
    <property type="match status" value="1"/>
</dbReference>
<dbReference type="PANTHER" id="PTHR43583">
    <property type="entry name" value="2-IMINOACETATE SYNTHASE"/>
    <property type="match status" value="1"/>
</dbReference>
<accession>C0GH05</accession>
<dbReference type="SFLD" id="SFLDS00029">
    <property type="entry name" value="Radical_SAM"/>
    <property type="match status" value="1"/>
</dbReference>
<keyword evidence="10" id="KW-1185">Reference proteome</keyword>
<evidence type="ECO:0000256" key="5">
    <source>
        <dbReference type="ARBA" id="ARBA00023004"/>
    </source>
</evidence>
<dbReference type="InterPro" id="IPR006638">
    <property type="entry name" value="Elp3/MiaA/NifB-like_rSAM"/>
</dbReference>
<dbReference type="PANTHER" id="PTHR43583:SF2">
    <property type="entry name" value="THIAZOLE BIOSYNTHESIS PROTEIN"/>
    <property type="match status" value="1"/>
</dbReference>
<evidence type="ECO:0000313" key="9">
    <source>
        <dbReference type="EMBL" id="EEG77307.1"/>
    </source>
</evidence>
<evidence type="ECO:0000256" key="7">
    <source>
        <dbReference type="ARBA" id="ARBA00034078"/>
    </source>
</evidence>
<dbReference type="InterPro" id="IPR034428">
    <property type="entry name" value="ThiH/NoCL/HydG-like"/>
</dbReference>
<dbReference type="AlphaFoldDB" id="C0GH05"/>
<dbReference type="InterPro" id="IPR058240">
    <property type="entry name" value="rSAM_sf"/>
</dbReference>
<dbReference type="InterPro" id="IPR024007">
    <property type="entry name" value="FeFe-hyd_mat_HydG"/>
</dbReference>
<dbReference type="InterPro" id="IPR013785">
    <property type="entry name" value="Aldolase_TIM"/>
</dbReference>
<dbReference type="GO" id="GO:0042364">
    <property type="term" value="P:water-soluble vitamin biosynthetic process"/>
    <property type="evidence" value="ECO:0007669"/>
    <property type="project" value="UniProtKB-ARBA"/>
</dbReference>
<dbReference type="SUPFAM" id="SSF102114">
    <property type="entry name" value="Radical SAM enzymes"/>
    <property type="match status" value="1"/>
</dbReference>
<dbReference type="SMART" id="SM00876">
    <property type="entry name" value="BATS"/>
    <property type="match status" value="1"/>
</dbReference>
<dbReference type="Pfam" id="PF04055">
    <property type="entry name" value="Radical_SAM"/>
    <property type="match status" value="1"/>
</dbReference>
<evidence type="ECO:0000256" key="1">
    <source>
        <dbReference type="ARBA" id="ARBA00001966"/>
    </source>
</evidence>
<gene>
    <name evidence="9" type="ORF">DealDRAFT_1764</name>
</gene>
<keyword evidence="4" id="KW-0479">Metal-binding</keyword>
<dbReference type="RefSeq" id="WP_008516692.1">
    <property type="nucleotide sequence ID" value="NZ_ACJM01000008.1"/>
</dbReference>
<comment type="cofactor">
    <cofactor evidence="1">
        <name>[4Fe-4S] cluster</name>
        <dbReference type="ChEBI" id="CHEBI:49883"/>
    </cofactor>
</comment>
<keyword evidence="6" id="KW-0411">Iron-sulfur</keyword>
<dbReference type="SMART" id="SM00729">
    <property type="entry name" value="Elp3"/>
    <property type="match status" value="1"/>
</dbReference>
<dbReference type="EMBL" id="ACJM01000008">
    <property type="protein sequence ID" value="EEG77307.1"/>
    <property type="molecule type" value="Genomic_DNA"/>
</dbReference>
<evidence type="ECO:0000256" key="2">
    <source>
        <dbReference type="ARBA" id="ARBA00022485"/>
    </source>
</evidence>
<sequence length="479" mass="54228">MGNNLAAMRHDQWEEADFIKDGQIWSWLKNGKAVSHSHVLEVIEKARQAKGLTPQEVAILLQVEDEELLAEVFAAAKEVKQKIYGKRVVVFAPLYVSDHCVNSCTYCGYQQKNLFRRRKLSMAELKNEVEVLENLGHKRLALEAGEHPTECSMDYILECISTIYGLKFKNGSIRRINVNVAATSMEDYARLKKADIGTYILFQETYHRETYQEVHPAGPKADYDWHTTAHDRAMEAGIDDVGFGVLFGLYDFKYEVLAMLQHALHLEERFGVGPHTISVPRLRPAEGMDLSKFPHLVTDQEFARLIAVIRLAVPYTGLILSTRERPQLRDKLLDYGISQISAGSCTGVGGYRREDSMAVGEDEAAPQFSVDDHRSPDEVLKSVCGSGYLPSYCTACYRQGRTGDRFMALAKNGQIQNVCQPNALLTFKEYLLDYASPDTRAVGEETIRRHLDEIENPKVREVTAERLNRLDQGERDLYL</sequence>
<evidence type="ECO:0000313" key="10">
    <source>
        <dbReference type="Proteomes" id="UP000006443"/>
    </source>
</evidence>
<dbReference type="NCBIfam" id="TIGR03955">
    <property type="entry name" value="rSAM_HydG"/>
    <property type="match status" value="1"/>
</dbReference>
<dbReference type="Pfam" id="PF06968">
    <property type="entry name" value="BATS"/>
    <property type="match status" value="1"/>
</dbReference>
<dbReference type="SFLD" id="SFLDG01060">
    <property type="entry name" value="BATS_domain_containing"/>
    <property type="match status" value="1"/>
</dbReference>
<dbReference type="Proteomes" id="UP000006443">
    <property type="component" value="Unassembled WGS sequence"/>
</dbReference>
<dbReference type="Gene3D" id="3.20.20.70">
    <property type="entry name" value="Aldolase class I"/>
    <property type="match status" value="1"/>
</dbReference>
<comment type="cofactor">
    <cofactor evidence="7">
        <name>[2Fe-2S] cluster</name>
        <dbReference type="ChEBI" id="CHEBI:190135"/>
    </cofactor>
</comment>
<dbReference type="SFLD" id="SFLDG01081">
    <property type="entry name" value="cleavage_of_the_Ca-Cb_bond_in"/>
    <property type="match status" value="1"/>
</dbReference>
<dbReference type="GO" id="GO:0046872">
    <property type="term" value="F:metal ion binding"/>
    <property type="evidence" value="ECO:0007669"/>
    <property type="project" value="UniProtKB-KW"/>
</dbReference>
<keyword evidence="2" id="KW-0004">4Fe-4S</keyword>
<feature type="domain" description="Radical SAM core" evidence="8">
    <location>
        <begin position="84"/>
        <end position="315"/>
    </location>
</feature>
<dbReference type="GO" id="GO:0051539">
    <property type="term" value="F:4 iron, 4 sulfur cluster binding"/>
    <property type="evidence" value="ECO:0007669"/>
    <property type="project" value="UniProtKB-KW"/>
</dbReference>
<evidence type="ECO:0000256" key="6">
    <source>
        <dbReference type="ARBA" id="ARBA00023014"/>
    </source>
</evidence>
<dbReference type="SFLD" id="SFLDF00319">
    <property type="entry name" value="Fe_hydrogenase_maturase_(HydG"/>
    <property type="match status" value="1"/>
</dbReference>
<keyword evidence="5" id="KW-0408">Iron</keyword>
<reference evidence="9 10" key="1">
    <citation type="submission" date="2009-02" db="EMBL/GenBank/DDBJ databases">
        <title>Sequencing of the draft genome and assembly of Dethiobacter alkaliphilus AHT 1.</title>
        <authorList>
            <consortium name="US DOE Joint Genome Institute (JGI-PGF)"/>
            <person name="Lucas S."/>
            <person name="Copeland A."/>
            <person name="Lapidus A."/>
            <person name="Glavina del Rio T."/>
            <person name="Dalin E."/>
            <person name="Tice H."/>
            <person name="Bruce D."/>
            <person name="Goodwin L."/>
            <person name="Pitluck S."/>
            <person name="Larimer F."/>
            <person name="Land M.L."/>
            <person name="Hauser L."/>
            <person name="Muyzer G."/>
        </authorList>
    </citation>
    <scope>NUCLEOTIDE SEQUENCE [LARGE SCALE GENOMIC DNA]</scope>
    <source>
        <strain evidence="9 10">AHT 1</strain>
    </source>
</reference>
<organism evidence="9 10">
    <name type="scientific">Dethiobacter alkaliphilus AHT 1</name>
    <dbReference type="NCBI Taxonomy" id="555088"/>
    <lineage>
        <taxon>Bacteria</taxon>
        <taxon>Bacillati</taxon>
        <taxon>Bacillota</taxon>
        <taxon>Dethiobacteria</taxon>
        <taxon>Dethiobacterales</taxon>
        <taxon>Dethiobacteraceae</taxon>
        <taxon>Dethiobacter</taxon>
    </lineage>
</organism>